<dbReference type="InterPro" id="IPR038765">
    <property type="entry name" value="Papain-like_cys_pep_sf"/>
</dbReference>
<dbReference type="InterPro" id="IPR002931">
    <property type="entry name" value="Transglutaminase-like"/>
</dbReference>
<dbReference type="OrthoDB" id="148799at2"/>
<dbReference type="RefSeq" id="WP_132113275.1">
    <property type="nucleotide sequence ID" value="NZ_SLWS01000002.1"/>
</dbReference>
<gene>
    <name evidence="2" type="ORF">EV192_10231</name>
</gene>
<evidence type="ECO:0000259" key="1">
    <source>
        <dbReference type="Pfam" id="PF01841"/>
    </source>
</evidence>
<dbReference type="Pfam" id="PF01841">
    <property type="entry name" value="Transglut_core"/>
    <property type="match status" value="1"/>
</dbReference>
<dbReference type="AlphaFoldDB" id="A0A4R2JQZ6"/>
<evidence type="ECO:0000313" key="2">
    <source>
        <dbReference type="EMBL" id="TCO61894.1"/>
    </source>
</evidence>
<organism evidence="2 3">
    <name type="scientific">Actinocrispum wychmicini</name>
    <dbReference type="NCBI Taxonomy" id="1213861"/>
    <lineage>
        <taxon>Bacteria</taxon>
        <taxon>Bacillati</taxon>
        <taxon>Actinomycetota</taxon>
        <taxon>Actinomycetes</taxon>
        <taxon>Pseudonocardiales</taxon>
        <taxon>Pseudonocardiaceae</taxon>
        <taxon>Actinocrispum</taxon>
    </lineage>
</organism>
<dbReference type="Proteomes" id="UP000295680">
    <property type="component" value="Unassembled WGS sequence"/>
</dbReference>
<dbReference type="Gene3D" id="3.10.620.30">
    <property type="match status" value="1"/>
</dbReference>
<proteinExistence type="predicted"/>
<keyword evidence="3" id="KW-1185">Reference proteome</keyword>
<dbReference type="EMBL" id="SLWS01000002">
    <property type="protein sequence ID" value="TCO61894.1"/>
    <property type="molecule type" value="Genomic_DNA"/>
</dbReference>
<comment type="caution">
    <text evidence="2">The sequence shown here is derived from an EMBL/GenBank/DDBJ whole genome shotgun (WGS) entry which is preliminary data.</text>
</comment>
<feature type="domain" description="Transglutaminase-like" evidence="1">
    <location>
        <begin position="98"/>
        <end position="154"/>
    </location>
</feature>
<evidence type="ECO:0000313" key="3">
    <source>
        <dbReference type="Proteomes" id="UP000295680"/>
    </source>
</evidence>
<reference evidence="2 3" key="1">
    <citation type="submission" date="2019-03" db="EMBL/GenBank/DDBJ databases">
        <title>Genomic Encyclopedia of Type Strains, Phase IV (KMG-IV): sequencing the most valuable type-strain genomes for metagenomic binning, comparative biology and taxonomic classification.</title>
        <authorList>
            <person name="Goeker M."/>
        </authorList>
    </citation>
    <scope>NUCLEOTIDE SEQUENCE [LARGE SCALE GENOMIC DNA]</scope>
    <source>
        <strain evidence="2 3">DSM 45934</strain>
    </source>
</reference>
<accession>A0A4R2JQZ6</accession>
<dbReference type="SUPFAM" id="SSF54001">
    <property type="entry name" value="Cysteine proteinases"/>
    <property type="match status" value="1"/>
</dbReference>
<name>A0A4R2JQZ6_9PSEU</name>
<protein>
    <submittedName>
        <fullName evidence="2">Transglutaminase superfamily protein</fullName>
    </submittedName>
</protein>
<sequence>MTAQDIQQWFYTQPGPMTALPDPLSWFHDLPTDPGLLRQVLHGVLIHGDLVHLYGLGHDDVRMREIHLRPVGELLAALRSRADLPLAVARQPEDRVWGSCRHFAVLYCALLRDQGVPSRVRCGFANYFDPASWVDHWILEYWNTGTQRWQRADAELDPVVTKVFRVALDPEDLPATAFLAGAEAWRGYRRGELDPELFGFGDSRGAKMIAGSVIRDLAALNKDEMLPWDYWGVVDDWDLGRSTVDESVIDGLADAVLADAQPELERAYRRDGIAVPADLDLVRPDR</sequence>